<dbReference type="RefSeq" id="WP_173962723.1">
    <property type="nucleotide sequence ID" value="NZ_JAABOK010000001.1"/>
</dbReference>
<gene>
    <name evidence="2" type="ORF">ECE50_008140</name>
</gene>
<sequence>MKKNEFLHLWGMPVLLGVLIMFGLLAALTGTGIWHLLSWIALCVPLLTIVWSVFKKN</sequence>
<evidence type="ECO:0000256" key="1">
    <source>
        <dbReference type="SAM" id="Phobius"/>
    </source>
</evidence>
<dbReference type="EMBL" id="RIAR02000001">
    <property type="protein sequence ID" value="NSL86796.1"/>
    <property type="molecule type" value="Genomic_DNA"/>
</dbReference>
<keyword evidence="1" id="KW-1133">Transmembrane helix</keyword>
<reference evidence="2" key="1">
    <citation type="submission" date="2020-05" db="EMBL/GenBank/DDBJ databases">
        <title>Chitinophaga laudate sp. nov., isolated from a tropical peat swamp.</title>
        <authorList>
            <person name="Goh C.B.S."/>
            <person name="Lee M.S."/>
            <person name="Parimannan S."/>
            <person name="Pasbakhsh P."/>
            <person name="Yule C.M."/>
            <person name="Rajandas H."/>
            <person name="Loke S."/>
            <person name="Croft L."/>
            <person name="Tan J.B.L."/>
        </authorList>
    </citation>
    <scope>NUCLEOTIDE SEQUENCE</scope>
    <source>
        <strain evidence="2">Mgbs1</strain>
    </source>
</reference>
<evidence type="ECO:0000313" key="3">
    <source>
        <dbReference type="Proteomes" id="UP000281028"/>
    </source>
</evidence>
<protein>
    <recommendedName>
        <fullName evidence="4">DUF4175 domain-containing protein</fullName>
    </recommendedName>
</protein>
<feature type="transmembrane region" description="Helical" evidence="1">
    <location>
        <begin position="7"/>
        <end position="27"/>
    </location>
</feature>
<proteinExistence type="predicted"/>
<organism evidence="2 3">
    <name type="scientific">Chitinophaga solisilvae</name>
    <dbReference type="NCBI Taxonomy" id="1233460"/>
    <lineage>
        <taxon>Bacteria</taxon>
        <taxon>Pseudomonadati</taxon>
        <taxon>Bacteroidota</taxon>
        <taxon>Chitinophagia</taxon>
        <taxon>Chitinophagales</taxon>
        <taxon>Chitinophagaceae</taxon>
        <taxon>Chitinophaga</taxon>
    </lineage>
</organism>
<keyword evidence="1" id="KW-0472">Membrane</keyword>
<dbReference type="Proteomes" id="UP000281028">
    <property type="component" value="Unassembled WGS sequence"/>
</dbReference>
<evidence type="ECO:0000313" key="2">
    <source>
        <dbReference type="EMBL" id="NSL86796.1"/>
    </source>
</evidence>
<keyword evidence="3" id="KW-1185">Reference proteome</keyword>
<accession>A0A9Q5GS03</accession>
<name>A0A9Q5GS03_9BACT</name>
<evidence type="ECO:0008006" key="4">
    <source>
        <dbReference type="Google" id="ProtNLM"/>
    </source>
</evidence>
<dbReference type="AlphaFoldDB" id="A0A9Q5GS03"/>
<comment type="caution">
    <text evidence="2">The sequence shown here is derived from an EMBL/GenBank/DDBJ whole genome shotgun (WGS) entry which is preliminary data.</text>
</comment>
<keyword evidence="1" id="KW-0812">Transmembrane</keyword>
<feature type="transmembrane region" description="Helical" evidence="1">
    <location>
        <begin position="33"/>
        <end position="54"/>
    </location>
</feature>